<evidence type="ECO:0000256" key="2">
    <source>
        <dbReference type="ARBA" id="ARBA00004664"/>
    </source>
</evidence>
<dbReference type="SUPFAM" id="SSF51366">
    <property type="entry name" value="Ribulose-phoshate binding barrel"/>
    <property type="match status" value="1"/>
</dbReference>
<dbReference type="EC" id="5.3.1.24" evidence="3 9"/>
<comment type="similarity">
    <text evidence="9">Belongs to the TrpF family.</text>
</comment>
<proteinExistence type="inferred from homology"/>
<evidence type="ECO:0000256" key="5">
    <source>
        <dbReference type="ARBA" id="ARBA00022605"/>
    </source>
</evidence>
<comment type="catalytic activity">
    <reaction evidence="1 9">
        <text>N-(5-phospho-beta-D-ribosyl)anthranilate = 1-(2-carboxyphenylamino)-1-deoxy-D-ribulose 5-phosphate</text>
        <dbReference type="Rhea" id="RHEA:21540"/>
        <dbReference type="ChEBI" id="CHEBI:18277"/>
        <dbReference type="ChEBI" id="CHEBI:58613"/>
        <dbReference type="EC" id="5.3.1.24"/>
    </reaction>
</comment>
<reference evidence="11 12" key="1">
    <citation type="submission" date="2020-08" db="EMBL/GenBank/DDBJ databases">
        <title>Streptomycin Non-resistant strain, P. mexicana.</title>
        <authorList>
            <person name="Ganesh-Kumar S."/>
            <person name="Zhe T."/>
            <person name="Yu Z."/>
            <person name="Min Y."/>
        </authorList>
    </citation>
    <scope>NUCLEOTIDE SEQUENCE [LARGE SCALE GENOMIC DNA]</scope>
    <source>
        <strain evidence="11 12">GTZY2</strain>
    </source>
</reference>
<dbReference type="Gene3D" id="3.20.20.70">
    <property type="entry name" value="Aldolase class I"/>
    <property type="match status" value="1"/>
</dbReference>
<evidence type="ECO:0000259" key="10">
    <source>
        <dbReference type="Pfam" id="PF00697"/>
    </source>
</evidence>
<gene>
    <name evidence="9" type="primary">trpF</name>
    <name evidence="11" type="ORF">IAE60_15890</name>
</gene>
<comment type="pathway">
    <text evidence="2 9">Amino-acid biosynthesis; L-tryptophan biosynthesis; L-tryptophan from chorismate: step 3/5.</text>
</comment>
<dbReference type="InterPro" id="IPR013785">
    <property type="entry name" value="Aldolase_TIM"/>
</dbReference>
<evidence type="ECO:0000256" key="9">
    <source>
        <dbReference type="HAMAP-Rule" id="MF_00135"/>
    </source>
</evidence>
<keyword evidence="8 9" id="KW-0413">Isomerase</keyword>
<evidence type="ECO:0000256" key="3">
    <source>
        <dbReference type="ARBA" id="ARBA00012572"/>
    </source>
</evidence>
<protein>
    <recommendedName>
        <fullName evidence="4 9">N-(5'-phosphoribosyl)anthranilate isomerase</fullName>
        <shortName evidence="9">PRAI</shortName>
        <ecNumber evidence="3 9">5.3.1.24</ecNumber>
    </recommendedName>
</protein>
<dbReference type="RefSeq" id="WP_187572988.1">
    <property type="nucleotide sequence ID" value="NZ_CP060731.1"/>
</dbReference>
<organism evidence="11 12">
    <name type="scientific">Pseudoxanthomonas mexicana</name>
    <dbReference type="NCBI Taxonomy" id="128785"/>
    <lineage>
        <taxon>Bacteria</taxon>
        <taxon>Pseudomonadati</taxon>
        <taxon>Pseudomonadota</taxon>
        <taxon>Gammaproteobacteria</taxon>
        <taxon>Lysobacterales</taxon>
        <taxon>Lysobacteraceae</taxon>
        <taxon>Pseudoxanthomonas</taxon>
    </lineage>
</organism>
<dbReference type="InterPro" id="IPR001240">
    <property type="entry name" value="PRAI_dom"/>
</dbReference>
<keyword evidence="6 9" id="KW-0822">Tryptophan biosynthesis</keyword>
<name>A0A7G9TBA6_PSEMX</name>
<dbReference type="GO" id="GO:0000162">
    <property type="term" value="P:L-tryptophan biosynthetic process"/>
    <property type="evidence" value="ECO:0007669"/>
    <property type="project" value="UniProtKB-UniRule"/>
</dbReference>
<dbReference type="GO" id="GO:0004640">
    <property type="term" value="F:phosphoribosylanthranilate isomerase activity"/>
    <property type="evidence" value="ECO:0007669"/>
    <property type="project" value="UniProtKB-UniRule"/>
</dbReference>
<dbReference type="EMBL" id="CP060731">
    <property type="protein sequence ID" value="QNN77381.1"/>
    <property type="molecule type" value="Genomic_DNA"/>
</dbReference>
<dbReference type="Pfam" id="PF00697">
    <property type="entry name" value="PRAI"/>
    <property type="match status" value="1"/>
</dbReference>
<dbReference type="AlphaFoldDB" id="A0A7G9TBA6"/>
<dbReference type="CDD" id="cd00405">
    <property type="entry name" value="PRAI"/>
    <property type="match status" value="1"/>
</dbReference>
<dbReference type="PANTHER" id="PTHR42894">
    <property type="entry name" value="N-(5'-PHOSPHORIBOSYL)ANTHRANILATE ISOMERASE"/>
    <property type="match status" value="1"/>
</dbReference>
<evidence type="ECO:0000256" key="8">
    <source>
        <dbReference type="ARBA" id="ARBA00023235"/>
    </source>
</evidence>
<evidence type="ECO:0000256" key="7">
    <source>
        <dbReference type="ARBA" id="ARBA00023141"/>
    </source>
</evidence>
<dbReference type="InterPro" id="IPR011060">
    <property type="entry name" value="RibuloseP-bd_barrel"/>
</dbReference>
<sequence length="210" mass="22761">MHTRIKFCGLTRAEDVRLAVELGADYIGLVFAPRSPRRLLLGQARMLRDLVPEEIGVVALVMDNPRTEIEQIVESLQPDLLQFHGGEDDAFAGSFQRPFWKAIAMGGQGESAFASLAAYPNASGFLFDGHAAGEQGGSGQRFDWRQMPAVTDRPCLLAGGLSPDNVGLALRTAHPWGVDVSSGIETAPGEKDPEKMRRFVDAVRIADTRG</sequence>
<dbReference type="InterPro" id="IPR044643">
    <property type="entry name" value="TrpF_fam"/>
</dbReference>
<dbReference type="Proteomes" id="UP000515838">
    <property type="component" value="Chromosome"/>
</dbReference>
<evidence type="ECO:0000256" key="1">
    <source>
        <dbReference type="ARBA" id="ARBA00001164"/>
    </source>
</evidence>
<evidence type="ECO:0000313" key="11">
    <source>
        <dbReference type="EMBL" id="QNN77381.1"/>
    </source>
</evidence>
<dbReference type="PANTHER" id="PTHR42894:SF1">
    <property type="entry name" value="N-(5'-PHOSPHORIBOSYL)ANTHRANILATE ISOMERASE"/>
    <property type="match status" value="1"/>
</dbReference>
<dbReference type="UniPathway" id="UPA00035">
    <property type="reaction ID" value="UER00042"/>
</dbReference>
<dbReference type="GeneID" id="81472468"/>
<evidence type="ECO:0000256" key="6">
    <source>
        <dbReference type="ARBA" id="ARBA00022822"/>
    </source>
</evidence>
<feature type="domain" description="N-(5'phosphoribosyl) anthranilate isomerase (PRAI)" evidence="10">
    <location>
        <begin position="6"/>
        <end position="201"/>
    </location>
</feature>
<evidence type="ECO:0000256" key="4">
    <source>
        <dbReference type="ARBA" id="ARBA00022272"/>
    </source>
</evidence>
<keyword evidence="5 9" id="KW-0028">Amino-acid biosynthesis</keyword>
<keyword evidence="7 9" id="KW-0057">Aromatic amino acid biosynthesis</keyword>
<evidence type="ECO:0000313" key="12">
    <source>
        <dbReference type="Proteomes" id="UP000515838"/>
    </source>
</evidence>
<accession>A0A7G9TBA6</accession>
<dbReference type="HAMAP" id="MF_00135">
    <property type="entry name" value="PRAI"/>
    <property type="match status" value="1"/>
</dbReference>